<evidence type="ECO:0000256" key="4">
    <source>
        <dbReference type="ARBA" id="ARBA00023136"/>
    </source>
</evidence>
<reference evidence="8" key="1">
    <citation type="submission" date="2017-09" db="EMBL/GenBank/DDBJ databases">
        <authorList>
            <person name="Varghese N."/>
            <person name="Submissions S."/>
        </authorList>
    </citation>
    <scope>NUCLEOTIDE SEQUENCE [LARGE SCALE GENOMIC DNA]</scope>
    <source>
        <strain evidence="8">DSM 27208</strain>
    </source>
</reference>
<accession>A0A285N6V6</accession>
<keyword evidence="3 6" id="KW-1133">Transmembrane helix</keyword>
<keyword evidence="2 6" id="KW-0812">Transmembrane</keyword>
<dbReference type="RefSeq" id="WP_097007778.1">
    <property type="nucleotide sequence ID" value="NZ_OBEJ01000001.1"/>
</dbReference>
<organism evidence="7 8">
    <name type="scientific">Natronoarchaeum philippinense</name>
    <dbReference type="NCBI Taxonomy" id="558529"/>
    <lineage>
        <taxon>Archaea</taxon>
        <taxon>Methanobacteriati</taxon>
        <taxon>Methanobacteriota</taxon>
        <taxon>Stenosarchaea group</taxon>
        <taxon>Halobacteria</taxon>
        <taxon>Halobacteriales</taxon>
        <taxon>Natronoarchaeaceae</taxon>
    </lineage>
</organism>
<feature type="transmembrane region" description="Helical" evidence="6">
    <location>
        <begin position="139"/>
        <end position="162"/>
    </location>
</feature>
<evidence type="ECO:0000256" key="2">
    <source>
        <dbReference type="ARBA" id="ARBA00022692"/>
    </source>
</evidence>
<feature type="transmembrane region" description="Helical" evidence="6">
    <location>
        <begin position="199"/>
        <end position="216"/>
    </location>
</feature>
<feature type="transmembrane region" description="Helical" evidence="6">
    <location>
        <begin position="81"/>
        <end position="101"/>
    </location>
</feature>
<evidence type="ECO:0000256" key="3">
    <source>
        <dbReference type="ARBA" id="ARBA00022989"/>
    </source>
</evidence>
<evidence type="ECO:0000256" key="5">
    <source>
        <dbReference type="SAM" id="MobiDB-lite"/>
    </source>
</evidence>
<dbReference type="NCBIfam" id="NF037981">
    <property type="entry name" value="NCS2_1"/>
    <property type="match status" value="1"/>
</dbReference>
<feature type="transmembrane region" description="Helical" evidence="6">
    <location>
        <begin position="390"/>
        <end position="410"/>
    </location>
</feature>
<protein>
    <submittedName>
        <fullName evidence="7">Xanthine/uracil permease</fullName>
    </submittedName>
</protein>
<feature type="transmembrane region" description="Helical" evidence="6">
    <location>
        <begin position="55"/>
        <end position="75"/>
    </location>
</feature>
<comment type="subcellular location">
    <subcellularLocation>
        <location evidence="1">Membrane</location>
        <topology evidence="1">Multi-pass membrane protein</topology>
    </subcellularLocation>
</comment>
<proteinExistence type="predicted"/>
<evidence type="ECO:0000256" key="6">
    <source>
        <dbReference type="SAM" id="Phobius"/>
    </source>
</evidence>
<dbReference type="EMBL" id="OBEJ01000001">
    <property type="protein sequence ID" value="SNZ05160.1"/>
    <property type="molecule type" value="Genomic_DNA"/>
</dbReference>
<dbReference type="GO" id="GO:0022857">
    <property type="term" value="F:transmembrane transporter activity"/>
    <property type="evidence" value="ECO:0007669"/>
    <property type="project" value="InterPro"/>
</dbReference>
<feature type="region of interest" description="Disordered" evidence="5">
    <location>
        <begin position="1"/>
        <end position="31"/>
    </location>
</feature>
<name>A0A285N6V6_NATPI</name>
<evidence type="ECO:0000256" key="1">
    <source>
        <dbReference type="ARBA" id="ARBA00004141"/>
    </source>
</evidence>
<feature type="transmembrane region" description="Helical" evidence="6">
    <location>
        <begin position="361"/>
        <end position="384"/>
    </location>
</feature>
<dbReference type="Proteomes" id="UP000219453">
    <property type="component" value="Unassembled WGS sequence"/>
</dbReference>
<gene>
    <name evidence="7" type="ORF">SAMN06269185_0787</name>
</gene>
<dbReference type="PANTHER" id="PTHR11119">
    <property type="entry name" value="XANTHINE-URACIL / VITAMIN C PERMEASE FAMILY MEMBER"/>
    <property type="match status" value="1"/>
</dbReference>
<dbReference type="OrthoDB" id="76842at2157"/>
<feature type="transmembrane region" description="Helical" evidence="6">
    <location>
        <begin position="422"/>
        <end position="449"/>
    </location>
</feature>
<feature type="transmembrane region" description="Helical" evidence="6">
    <location>
        <begin position="280"/>
        <end position="297"/>
    </location>
</feature>
<keyword evidence="4 6" id="KW-0472">Membrane</keyword>
<feature type="transmembrane region" description="Helical" evidence="6">
    <location>
        <begin position="228"/>
        <end position="248"/>
    </location>
</feature>
<evidence type="ECO:0000313" key="8">
    <source>
        <dbReference type="Proteomes" id="UP000219453"/>
    </source>
</evidence>
<keyword evidence="8" id="KW-1185">Reference proteome</keyword>
<feature type="compositionally biased region" description="Polar residues" evidence="5">
    <location>
        <begin position="1"/>
        <end position="11"/>
    </location>
</feature>
<evidence type="ECO:0000313" key="7">
    <source>
        <dbReference type="EMBL" id="SNZ05160.1"/>
    </source>
</evidence>
<dbReference type="Pfam" id="PF00860">
    <property type="entry name" value="Xan_ur_permease"/>
    <property type="match status" value="1"/>
</dbReference>
<sequence length="518" mass="53690">MTGNEPSASGATSGGGIEQEQRERTSEAEADDDLAYGIEDKPPVGESAVLGVQHYLTMVGANIAVPLILASAMGMPNDVTARFIGTFFVVSGIATLAQTTFGNRYPIVQGAPFSMLTPALAVVTVVTTTGVGAGTWEEALLQLQGAIIVAALVEVAIGYLGLIGKLRQYLSPVVIAPTIALIGLSLFGAPQIAAADQNWWLLGLTLGLIVLFSQYLDVRHRAFRLYPVVLGLAIAWIVAAGLSVGGVIPSGNPGHIALDDITNTSPVFAIYPFQWGTPQFTGAFIAGMIAGVLASIAESIGDYYAVADITGSGAPSKKRINHGIGMEGLMNVFSGIMGTGGSTSYSENIGAIGLTGVASRYVVQVGAAVMIVVGFIGYFGQAIATIPDPIVGGLFIAMFGQIIAVGLSNLRHVDLDSSRNTFIIGFALFVGLAMPAYMGGVGGVGAFRAGVSNIALIGPILGERLIADTIYVVGSTGMAVGGLAALVLDNTIPGDREERGIAEWNRLTEDEFESFWDR</sequence>
<dbReference type="InterPro" id="IPR006043">
    <property type="entry name" value="NCS2"/>
</dbReference>
<dbReference type="AlphaFoldDB" id="A0A285N6V6"/>
<feature type="transmembrane region" description="Helical" evidence="6">
    <location>
        <begin position="469"/>
        <end position="488"/>
    </location>
</feature>
<dbReference type="GO" id="GO:0016020">
    <property type="term" value="C:membrane"/>
    <property type="evidence" value="ECO:0007669"/>
    <property type="project" value="UniProtKB-SubCell"/>
</dbReference>
<feature type="transmembrane region" description="Helical" evidence="6">
    <location>
        <begin position="169"/>
        <end position="193"/>
    </location>
</feature>